<dbReference type="InterPro" id="IPR030828">
    <property type="entry name" value="HTH_TyrR"/>
</dbReference>
<evidence type="ECO:0000256" key="4">
    <source>
        <dbReference type="ARBA" id="ARBA00029500"/>
    </source>
</evidence>
<evidence type="ECO:0000256" key="3">
    <source>
        <dbReference type="ARBA" id="ARBA00022840"/>
    </source>
</evidence>
<dbReference type="Pfam" id="PF00158">
    <property type="entry name" value="Sigma54_activat"/>
    <property type="match status" value="1"/>
</dbReference>
<evidence type="ECO:0000256" key="1">
    <source>
        <dbReference type="ARBA" id="ARBA00022741"/>
    </source>
</evidence>
<dbReference type="InterPro" id="IPR058031">
    <property type="entry name" value="AAA_lid_NorR"/>
</dbReference>
<dbReference type="PROSITE" id="PS00675">
    <property type="entry name" value="SIGMA54_INTERACT_1"/>
    <property type="match status" value="1"/>
</dbReference>
<reference evidence="9 10" key="1">
    <citation type="submission" date="2022-01" db="EMBL/GenBank/DDBJ databases">
        <title>Alkalihalobacillus sp. EGI L200015, a novel bacterium isolated from a salt lake sediment.</title>
        <authorList>
            <person name="Gao L."/>
            <person name="Fang B.-Z."/>
            <person name="Li W.-J."/>
        </authorList>
    </citation>
    <scope>NUCLEOTIDE SEQUENCE [LARGE SCALE GENOMIC DNA]</scope>
    <source>
        <strain evidence="9 10">KCTC 12718</strain>
    </source>
</reference>
<dbReference type="SUPFAM" id="SSF52540">
    <property type="entry name" value="P-loop containing nucleoside triphosphate hydrolases"/>
    <property type="match status" value="1"/>
</dbReference>
<comment type="caution">
    <text evidence="9">The sequence shown here is derived from an EMBL/GenBank/DDBJ whole genome shotgun (WGS) entry which is preliminary data.</text>
</comment>
<dbReference type="PROSITE" id="PS00676">
    <property type="entry name" value="SIGMA54_INTERACT_2"/>
    <property type="match status" value="1"/>
</dbReference>
<dbReference type="Gene3D" id="1.10.10.60">
    <property type="entry name" value="Homeodomain-like"/>
    <property type="match status" value="1"/>
</dbReference>
<dbReference type="InterPro" id="IPR003593">
    <property type="entry name" value="AAA+_ATPase"/>
</dbReference>
<dbReference type="SMART" id="SM00382">
    <property type="entry name" value="AAA"/>
    <property type="match status" value="1"/>
</dbReference>
<name>A0ABS9H0T7_9BACL</name>
<dbReference type="InterPro" id="IPR000014">
    <property type="entry name" value="PAS"/>
</dbReference>
<keyword evidence="10" id="KW-1185">Reference proteome</keyword>
<accession>A0ABS9H0T7</accession>
<dbReference type="InterPro" id="IPR025662">
    <property type="entry name" value="Sigma_54_int_dom_ATP-bd_1"/>
</dbReference>
<dbReference type="InterPro" id="IPR025943">
    <property type="entry name" value="Sigma_54_int_dom_ATP-bd_2"/>
</dbReference>
<dbReference type="PROSITE" id="PS50045">
    <property type="entry name" value="SIGMA54_INTERACT_4"/>
    <property type="match status" value="1"/>
</dbReference>
<keyword evidence="1" id="KW-0547">Nucleotide-binding</keyword>
<dbReference type="Gene3D" id="1.10.8.60">
    <property type="match status" value="1"/>
</dbReference>
<dbReference type="PROSITE" id="PS50112">
    <property type="entry name" value="PAS"/>
    <property type="match status" value="1"/>
</dbReference>
<protein>
    <recommendedName>
        <fullName evidence="4">HTH-type transcriptional regulatory protein TyrR</fullName>
    </recommendedName>
</protein>
<organism evidence="9 10">
    <name type="scientific">Pseudalkalibacillus berkeleyi</name>
    <dbReference type="NCBI Taxonomy" id="1069813"/>
    <lineage>
        <taxon>Bacteria</taxon>
        <taxon>Bacillati</taxon>
        <taxon>Bacillota</taxon>
        <taxon>Bacilli</taxon>
        <taxon>Bacillales</taxon>
        <taxon>Fictibacillaceae</taxon>
        <taxon>Pseudalkalibacillus</taxon>
    </lineage>
</organism>
<dbReference type="InterPro" id="IPR027417">
    <property type="entry name" value="P-loop_NTPase"/>
</dbReference>
<keyword evidence="3" id="KW-0067">ATP-binding</keyword>
<evidence type="ECO:0000259" key="8">
    <source>
        <dbReference type="PROSITE" id="PS50113"/>
    </source>
</evidence>
<dbReference type="InterPro" id="IPR035965">
    <property type="entry name" value="PAS-like_dom_sf"/>
</dbReference>
<dbReference type="Pfam" id="PF25601">
    <property type="entry name" value="AAA_lid_14"/>
    <property type="match status" value="1"/>
</dbReference>
<dbReference type="PANTHER" id="PTHR32071:SF57">
    <property type="entry name" value="C4-DICARBOXYLATE TRANSPORT TRANSCRIPTIONAL REGULATORY PROTEIN DCTD"/>
    <property type="match status" value="1"/>
</dbReference>
<dbReference type="Gene3D" id="3.40.50.300">
    <property type="entry name" value="P-loop containing nucleotide triphosphate hydrolases"/>
    <property type="match status" value="1"/>
</dbReference>
<dbReference type="PANTHER" id="PTHR32071">
    <property type="entry name" value="TRANSCRIPTIONAL REGULATORY PROTEIN"/>
    <property type="match status" value="1"/>
</dbReference>
<evidence type="ECO:0000313" key="9">
    <source>
        <dbReference type="EMBL" id="MCF6137526.1"/>
    </source>
</evidence>
<evidence type="ECO:0000256" key="5">
    <source>
        <dbReference type="SAM" id="Coils"/>
    </source>
</evidence>
<evidence type="ECO:0000259" key="6">
    <source>
        <dbReference type="PROSITE" id="PS50045"/>
    </source>
</evidence>
<proteinExistence type="predicted"/>
<evidence type="ECO:0000256" key="2">
    <source>
        <dbReference type="ARBA" id="ARBA00022797"/>
    </source>
</evidence>
<keyword evidence="5" id="KW-0175">Coiled coil</keyword>
<feature type="domain" description="PAC" evidence="8">
    <location>
        <begin position="81"/>
        <end position="133"/>
    </location>
</feature>
<dbReference type="Pfam" id="PF13426">
    <property type="entry name" value="PAS_9"/>
    <property type="match status" value="1"/>
</dbReference>
<evidence type="ECO:0000259" key="7">
    <source>
        <dbReference type="PROSITE" id="PS50112"/>
    </source>
</evidence>
<dbReference type="Proteomes" id="UP001649381">
    <property type="component" value="Unassembled WGS sequence"/>
</dbReference>
<feature type="domain" description="PAS" evidence="7">
    <location>
        <begin position="21"/>
        <end position="64"/>
    </location>
</feature>
<feature type="domain" description="Sigma-54 factor interaction" evidence="6">
    <location>
        <begin position="158"/>
        <end position="387"/>
    </location>
</feature>
<dbReference type="CDD" id="cd00009">
    <property type="entry name" value="AAA"/>
    <property type="match status" value="1"/>
</dbReference>
<dbReference type="InterPro" id="IPR002078">
    <property type="entry name" value="Sigma_54_int"/>
</dbReference>
<evidence type="ECO:0000313" key="10">
    <source>
        <dbReference type="Proteomes" id="UP001649381"/>
    </source>
</evidence>
<dbReference type="SUPFAM" id="SSF55785">
    <property type="entry name" value="PYP-like sensor domain (PAS domain)"/>
    <property type="match status" value="1"/>
</dbReference>
<dbReference type="NCBIfam" id="TIGR00229">
    <property type="entry name" value="sensory_box"/>
    <property type="match status" value="1"/>
</dbReference>
<sequence length="464" mass="52557">MNNSIGGIRLDSKKWNEAGAILDSLQDDIVVTDQKGTIVKVSDLTGSIYGVKSDDLIGKSVYDLESEGLFTPLATPLVLEKKKKVTFVQTTKGNKRLLVTGVPVFNEQNDIYKVVSYSHDITELMEMKSYLENLEDEMERVKSELELLRNRFSSTHGIIARSVKMEHVIKLSLQIAQVDANILLLGDSGVGKSMLANFIHQKSSRKTGPFIEVNCGSIPEQLFEAEVFGYEGGAFTGANRNGKAGLVELAEGGTLFLDEVGELPLEQQVKVLKLIQEKQFYRVGGTKPRKVDFRLVAATNKDLLQAVNEKRFRKDLYFRLNVVPITIPKLKERREDIVPLIELFMKRFTEKYNRQRTIEDNAMQIMLNADWDGNVRELMNVIERMVVISHSTVITAEYLPESLLEPKEEYTISGEVNLNDILSNVEEKLLREARERYQTTTKMAEMLGISQPTVVRKLSKYQIK</sequence>
<dbReference type="CDD" id="cd00130">
    <property type="entry name" value="PAS"/>
    <property type="match status" value="1"/>
</dbReference>
<dbReference type="SUPFAM" id="SSF46689">
    <property type="entry name" value="Homeodomain-like"/>
    <property type="match status" value="1"/>
</dbReference>
<feature type="coiled-coil region" evidence="5">
    <location>
        <begin position="124"/>
        <end position="151"/>
    </location>
</feature>
<gene>
    <name evidence="9" type="ORF">L2716_07280</name>
</gene>
<dbReference type="EMBL" id="JAKIJS010000001">
    <property type="protein sequence ID" value="MCF6137526.1"/>
    <property type="molecule type" value="Genomic_DNA"/>
</dbReference>
<dbReference type="SMART" id="SM00091">
    <property type="entry name" value="PAS"/>
    <property type="match status" value="1"/>
</dbReference>
<dbReference type="Gene3D" id="3.30.450.20">
    <property type="entry name" value="PAS domain"/>
    <property type="match status" value="1"/>
</dbReference>
<dbReference type="InterPro" id="IPR009057">
    <property type="entry name" value="Homeodomain-like_sf"/>
</dbReference>
<dbReference type="Pfam" id="PF18024">
    <property type="entry name" value="HTH_50"/>
    <property type="match status" value="1"/>
</dbReference>
<dbReference type="PROSITE" id="PS50113">
    <property type="entry name" value="PAC"/>
    <property type="match status" value="1"/>
</dbReference>
<keyword evidence="2" id="KW-0058">Aromatic hydrocarbons catabolism</keyword>
<dbReference type="InterPro" id="IPR000700">
    <property type="entry name" value="PAS-assoc_C"/>
</dbReference>